<evidence type="ECO:0000313" key="2">
    <source>
        <dbReference type="WBParaSite" id="TCNE_0000408501-mRNA-1"/>
    </source>
</evidence>
<evidence type="ECO:0000313" key="1">
    <source>
        <dbReference type="Proteomes" id="UP000050794"/>
    </source>
</evidence>
<reference evidence="2" key="1">
    <citation type="submission" date="2016-06" db="UniProtKB">
        <authorList>
            <consortium name="WormBaseParasite"/>
        </authorList>
    </citation>
    <scope>IDENTIFICATION</scope>
</reference>
<sequence length="101" mass="11691">LSSVLSDPKRPRSEVHSFFTRHWGDSFVPKNHISSSPSLPNIDEAHFKKYLTTTAKKHRKYVKAKKELMRCLTCREENTRIDTNDVPPVLISLIHLNICFS</sequence>
<proteinExistence type="predicted"/>
<dbReference type="Proteomes" id="UP000050794">
    <property type="component" value="Unassembled WGS sequence"/>
</dbReference>
<accession>A0A183U6G5</accession>
<dbReference type="WBParaSite" id="TCNE_0000408501-mRNA-1">
    <property type="protein sequence ID" value="TCNE_0000408501-mRNA-1"/>
    <property type="gene ID" value="TCNE_0000408501"/>
</dbReference>
<protein>
    <submittedName>
        <fullName evidence="2">Ovule protein</fullName>
    </submittedName>
</protein>
<organism evidence="1 2">
    <name type="scientific">Toxocara canis</name>
    <name type="common">Canine roundworm</name>
    <dbReference type="NCBI Taxonomy" id="6265"/>
    <lineage>
        <taxon>Eukaryota</taxon>
        <taxon>Metazoa</taxon>
        <taxon>Ecdysozoa</taxon>
        <taxon>Nematoda</taxon>
        <taxon>Chromadorea</taxon>
        <taxon>Rhabditida</taxon>
        <taxon>Spirurina</taxon>
        <taxon>Ascaridomorpha</taxon>
        <taxon>Ascaridoidea</taxon>
        <taxon>Toxocaridae</taxon>
        <taxon>Toxocara</taxon>
    </lineage>
</organism>
<name>A0A183U6G5_TOXCA</name>
<dbReference type="AlphaFoldDB" id="A0A183U6G5"/>
<keyword evidence="1" id="KW-1185">Reference proteome</keyword>